<comment type="similarity">
    <text evidence="5">Belongs to the APS1/VSP family.</text>
</comment>
<dbReference type="NCBIfam" id="TIGR01680">
    <property type="entry name" value="Veg_Stor_Prot"/>
    <property type="match status" value="1"/>
</dbReference>
<evidence type="ECO:0000256" key="2">
    <source>
        <dbReference type="ARBA" id="ARBA00022729"/>
    </source>
</evidence>
<dbReference type="InterPro" id="IPR023214">
    <property type="entry name" value="HAD_sf"/>
</dbReference>
<keyword evidence="7" id="KW-1185">Reference proteome</keyword>
<dbReference type="InterPro" id="IPR036412">
    <property type="entry name" value="HAD-like_sf"/>
</dbReference>
<gene>
    <name evidence="8" type="primary">LOC106773916</name>
</gene>
<evidence type="ECO:0000313" key="8">
    <source>
        <dbReference type="RefSeq" id="XP_014516170.1"/>
    </source>
</evidence>
<evidence type="ECO:0000256" key="5">
    <source>
        <dbReference type="PIRNR" id="PIRNR002674"/>
    </source>
</evidence>
<feature type="signal peptide" evidence="6">
    <location>
        <begin position="1"/>
        <end position="21"/>
    </location>
</feature>
<dbReference type="AlphaFoldDB" id="A0A1S3VD23"/>
<dbReference type="RefSeq" id="XP_014516170.1">
    <property type="nucleotide sequence ID" value="XM_014660684.2"/>
</dbReference>
<sequence length="256" mass="29026">MSMKFVVFFVATFLVASQCYGGSFRSFPLEMPNGYGDGASHDDVRCTSWRLAVEALNILGFETVPEECVASTAAYIEGGQYQSDSKTVNQQLYFFARNLQIQHNHVVIFNIDGTALSNVAYFSQHGYGSEKFNSTLYDEFVNKGDLPALPETLKNYNKLLGLRLKIIFLSERLTDKKAVTEANLRKAGYHTWEKLILKDPSNNQSLSEYKNAERTKLEQQGYIIIANIADQWSSLRGDVKALRIFKLPNPLQFIEY</sequence>
<dbReference type="InterPro" id="IPR014403">
    <property type="entry name" value="APS1/VSP"/>
</dbReference>
<dbReference type="Pfam" id="PF03767">
    <property type="entry name" value="Acid_phosphat_B"/>
    <property type="match status" value="1"/>
</dbReference>
<protein>
    <submittedName>
        <fullName evidence="8">Stem 28 kDa glycoprotein-like</fullName>
    </submittedName>
</protein>
<comment type="function">
    <text evidence="1 5">May function as somatic storage protein during early seedling development.</text>
</comment>
<keyword evidence="3 5" id="KW-0758">Storage protein</keyword>
<reference evidence="7" key="1">
    <citation type="journal article" date="2014" name="Nat. Commun.">
        <title>Genome sequence of mungbean and insights into evolution within Vigna species.</title>
        <authorList>
            <person name="Kang Y.J."/>
            <person name="Kim S.K."/>
            <person name="Kim M.Y."/>
            <person name="Lestari P."/>
            <person name="Kim K.H."/>
            <person name="Ha B.K."/>
            <person name="Jun T.H."/>
            <person name="Hwang W.J."/>
            <person name="Lee T."/>
            <person name="Lee J."/>
            <person name="Shim S."/>
            <person name="Yoon M.Y."/>
            <person name="Jang Y.E."/>
            <person name="Han K.S."/>
            <person name="Taeprayoon P."/>
            <person name="Yoon N."/>
            <person name="Somta P."/>
            <person name="Tanya P."/>
            <person name="Kim K.S."/>
            <person name="Gwag J.G."/>
            <person name="Moon J.K."/>
            <person name="Lee Y.H."/>
            <person name="Park B.S."/>
            <person name="Bombarely A."/>
            <person name="Doyle J.J."/>
            <person name="Jackson S.A."/>
            <person name="Schafleitner R."/>
            <person name="Srinives P."/>
            <person name="Varshney R.K."/>
            <person name="Lee S.H."/>
        </authorList>
    </citation>
    <scope>NUCLEOTIDE SEQUENCE [LARGE SCALE GENOMIC DNA]</scope>
    <source>
        <strain evidence="7">cv. VC1973A</strain>
    </source>
</reference>
<evidence type="ECO:0000313" key="7">
    <source>
        <dbReference type="Proteomes" id="UP000087766"/>
    </source>
</evidence>
<dbReference type="KEGG" id="vra:106773916"/>
<feature type="chain" id="PRO_5010367020" evidence="6">
    <location>
        <begin position="22"/>
        <end position="256"/>
    </location>
</feature>
<dbReference type="PANTHER" id="PTHR31284:SF19">
    <property type="entry name" value="VEGETATIVE STORAGE PROTEIN 1-RELATED"/>
    <property type="match status" value="1"/>
</dbReference>
<evidence type="ECO:0000256" key="4">
    <source>
        <dbReference type="ARBA" id="ARBA00023180"/>
    </source>
</evidence>
<dbReference type="PIRSF" id="PIRSF002674">
    <property type="entry name" value="VSP"/>
    <property type="match status" value="1"/>
</dbReference>
<dbReference type="GeneID" id="106773916"/>
<organism evidence="7 8">
    <name type="scientific">Vigna radiata var. radiata</name>
    <name type="common">Mung bean</name>
    <name type="synonym">Phaseolus aureus</name>
    <dbReference type="NCBI Taxonomy" id="3916"/>
    <lineage>
        <taxon>Eukaryota</taxon>
        <taxon>Viridiplantae</taxon>
        <taxon>Streptophyta</taxon>
        <taxon>Embryophyta</taxon>
        <taxon>Tracheophyta</taxon>
        <taxon>Spermatophyta</taxon>
        <taxon>Magnoliopsida</taxon>
        <taxon>eudicotyledons</taxon>
        <taxon>Gunneridae</taxon>
        <taxon>Pentapetalae</taxon>
        <taxon>rosids</taxon>
        <taxon>fabids</taxon>
        <taxon>Fabales</taxon>
        <taxon>Fabaceae</taxon>
        <taxon>Papilionoideae</taxon>
        <taxon>50 kb inversion clade</taxon>
        <taxon>NPAAA clade</taxon>
        <taxon>indigoferoid/millettioid clade</taxon>
        <taxon>Phaseoleae</taxon>
        <taxon>Vigna</taxon>
    </lineage>
</organism>
<dbReference type="STRING" id="3916.A0A1S3VD23"/>
<dbReference type="PANTHER" id="PTHR31284">
    <property type="entry name" value="ACID PHOSPHATASE-LIKE PROTEIN"/>
    <property type="match status" value="1"/>
</dbReference>
<dbReference type="OrthoDB" id="59415at2759"/>
<name>A0A1S3VD23_VIGRR</name>
<evidence type="ECO:0000256" key="1">
    <source>
        <dbReference type="ARBA" id="ARBA00002410"/>
    </source>
</evidence>
<reference evidence="8" key="2">
    <citation type="submission" date="2025-08" db="UniProtKB">
        <authorList>
            <consortium name="RefSeq"/>
        </authorList>
    </citation>
    <scope>IDENTIFICATION</scope>
    <source>
        <tissue evidence="8">Leaf</tissue>
    </source>
</reference>
<dbReference type="Proteomes" id="UP000087766">
    <property type="component" value="Chromosome 9"/>
</dbReference>
<dbReference type="SUPFAM" id="SSF56784">
    <property type="entry name" value="HAD-like"/>
    <property type="match status" value="1"/>
</dbReference>
<dbReference type="Gene3D" id="3.40.50.1000">
    <property type="entry name" value="HAD superfamily/HAD-like"/>
    <property type="match status" value="1"/>
</dbReference>
<dbReference type="GO" id="GO:0045735">
    <property type="term" value="F:nutrient reservoir activity"/>
    <property type="evidence" value="ECO:0007669"/>
    <property type="project" value="UniProtKB-UniRule"/>
</dbReference>
<proteinExistence type="inferred from homology"/>
<evidence type="ECO:0000256" key="3">
    <source>
        <dbReference type="ARBA" id="ARBA00022761"/>
    </source>
</evidence>
<dbReference type="CDD" id="cd07535">
    <property type="entry name" value="HAD_VSP"/>
    <property type="match status" value="1"/>
</dbReference>
<dbReference type="InterPro" id="IPR011267">
    <property type="entry name" value="Veg_Stor_Prot"/>
</dbReference>
<keyword evidence="4" id="KW-0325">Glycoprotein</keyword>
<accession>A0A1S3VD23</accession>
<dbReference type="InterPro" id="IPR005519">
    <property type="entry name" value="Acid_phosphat_B-like"/>
</dbReference>
<keyword evidence="2 6" id="KW-0732">Signal</keyword>
<evidence type="ECO:0000256" key="6">
    <source>
        <dbReference type="SAM" id="SignalP"/>
    </source>
</evidence>